<evidence type="ECO:0000256" key="1">
    <source>
        <dbReference type="ARBA" id="ARBA00022729"/>
    </source>
</evidence>
<dbReference type="Proteomes" id="UP000186030">
    <property type="component" value="Unassembled WGS sequence"/>
</dbReference>
<feature type="chain" id="PRO_5012682677" description="SbsC C-terminal domain-containing protein" evidence="2">
    <location>
        <begin position="34"/>
        <end position="972"/>
    </location>
</feature>
<protein>
    <recommendedName>
        <fullName evidence="8">SbsC C-terminal domain-containing protein</fullName>
    </recommendedName>
</protein>
<evidence type="ECO:0000313" key="6">
    <source>
        <dbReference type="EMBL" id="OKO93084.1"/>
    </source>
</evidence>
<organism evidence="6 7">
    <name type="scientific">Geobacillus proteiniphilus</name>
    <dbReference type="NCBI Taxonomy" id="860353"/>
    <lineage>
        <taxon>Bacteria</taxon>
        <taxon>Bacillati</taxon>
        <taxon>Bacillota</taxon>
        <taxon>Bacilli</taxon>
        <taxon>Bacillales</taxon>
        <taxon>Anoxybacillaceae</taxon>
        <taxon>Geobacillus</taxon>
    </lineage>
</organism>
<dbReference type="Pfam" id="PF22360">
    <property type="entry name" value="SbsC_spectrin-like"/>
    <property type="match status" value="1"/>
</dbReference>
<dbReference type="Pfam" id="PF18058">
    <property type="entry name" value="SbsC_C"/>
    <property type="match status" value="1"/>
</dbReference>
<reference evidence="7" key="2">
    <citation type="submission" date="2017-01" db="EMBL/GenBank/DDBJ databases">
        <title>Genome sequencing and annotation of Geobacillus sp. 1017, a Hydrocarbon-Oxidizing Thermophilic Bacterium Isolated from a Heavy Oil Reservoir (China).</title>
        <authorList>
            <person name="Kadnikov V.V."/>
            <person name="Mardanov A.V."/>
            <person name="Poltaraus A.B."/>
            <person name="Sokolova D.S."/>
            <person name="Semenova E.M."/>
            <person name="Ravin N.V."/>
            <person name="Tourova T.P."/>
            <person name="Nazina T.N."/>
        </authorList>
    </citation>
    <scope>NUCLEOTIDE SEQUENCE [LARGE SCALE GENOMIC DNA]</scope>
    <source>
        <strain evidence="7">1017</strain>
    </source>
</reference>
<dbReference type="InterPro" id="IPR041378">
    <property type="entry name" value="S-layer_SbsC_C"/>
</dbReference>
<dbReference type="InterPro" id="IPR032812">
    <property type="entry name" value="SbsA_Ig"/>
</dbReference>
<evidence type="ECO:0000259" key="3">
    <source>
        <dbReference type="Pfam" id="PF13205"/>
    </source>
</evidence>
<dbReference type="EMBL" id="MQMG01000024">
    <property type="protein sequence ID" value="OKO93084.1"/>
    <property type="molecule type" value="Genomic_DNA"/>
</dbReference>
<name>A0A1Q5SYL2_9BACL</name>
<evidence type="ECO:0000259" key="5">
    <source>
        <dbReference type="Pfam" id="PF22360"/>
    </source>
</evidence>
<reference evidence="6 7" key="1">
    <citation type="submission" date="2016-11" db="EMBL/GenBank/DDBJ databases">
        <authorList>
            <person name="Kadnikov V."/>
            <person name="Nazina T."/>
        </authorList>
    </citation>
    <scope>NUCLEOTIDE SEQUENCE [LARGE SCALE GENOMIC DNA]</scope>
    <source>
        <strain evidence="6 7">1017</strain>
    </source>
</reference>
<accession>A0A1Q5SYL2</accession>
<dbReference type="InterPro" id="IPR014755">
    <property type="entry name" value="Cu-Rt/internalin_Ig-like"/>
</dbReference>
<feature type="signal peptide" evidence="2">
    <location>
        <begin position="1"/>
        <end position="33"/>
    </location>
</feature>
<feature type="domain" description="SbsA Ig-like" evidence="3">
    <location>
        <begin position="374"/>
        <end position="466"/>
    </location>
</feature>
<evidence type="ECO:0000256" key="2">
    <source>
        <dbReference type="SAM" id="SignalP"/>
    </source>
</evidence>
<feature type="domain" description="SbsC C-terminal" evidence="4">
    <location>
        <begin position="59"/>
        <end position="195"/>
    </location>
</feature>
<dbReference type="AlphaFoldDB" id="A0A1Q5SYL2"/>
<keyword evidence="1 2" id="KW-0732">Signal</keyword>
<dbReference type="Pfam" id="PF13205">
    <property type="entry name" value="Big_5"/>
    <property type="match status" value="1"/>
</dbReference>
<sequence length="972" mass="102044">MGFMDKKKAVKLATASAVAASAFVAANPHASQAATDVATVVSQAKAQFKEAYYTYSHTVTETGKLPNISDVYAAYNKAKQAYANAVAVVNKAGGAKKDAYLADLQATYETYVFKANPKSGEARVATYIDAYNYAVKLDGLRQDLAKAVEAKDLKKAEELYHKISYELKTRTVILDRVYGQSTRDLLRSQFKAEAQKLRDSLVYDITVSMKAREAQDAVKAGNLDKAKAALDQVNQYVSKVTDAFKTELQKAAQDANAAYEAALPFKVESVAVVNAKQIEIKFNKAVDRSTASNKNNYKIQKSSDSSASTLATLDGSADISWSDDGKTVTITTTSGIINKFGVVNDAPFKFIVENIKDKYGKTVDSYSTNLVVKDTVAPTLKEVKATAKSTTTKVTLVFSEPVQASGAIAYVGGQAASVQDGSNPNEIILTTAQALEAGKTYDLTLLNFKDYANNFLQPNPTTKSFTVSSDAVAPTVQDVKVVRDNLIEVTFDKAMDASTFAGYTRVLDLNGNPQGGTITATIKSGTAGKTVRLALGSAVPFNDSGVFSGTLVLGNGIKDVNGNAKSATTHSITLTKDTARPTVAGASYVAAGGQYAGNTYTNGAIVLKFNEDVAKIGSDFRLITAGGEDVTSRLNAGGAAVNNDDNTEVIIPLSSSLSAGTYTLRVGNDVVQDLSTQANRNAAAVTTVTVGASSDSSKPVVNEGSVSAVAATSQTSGTTISLTMTDNVGLDLATVQDVNNYLLNGKPLPSGSYVTIAHGSGSSSSAATNITVTLNIPAKSITKDGQYALNINNIKDKAGNIADPKVANVRLNDDVSPELKTATISSNGLLVLGFSESVNSVGATTPSDFQFVINGVEVATTYNGNIVQFDDGTGTDAGKYVVTFKAKVDKGADNNESTTADNRLYLDVNGNNAFDSGTDILVQTGTTKAVGDVTLDVNLLSALKVKVVNNAAVKDQSTLQNPIQVGTTITVK</sequence>
<dbReference type="InterPro" id="IPR054605">
    <property type="entry name" value="SbsA_spectrin-like"/>
</dbReference>
<feature type="domain" description="S-layer protein spectrin-like repeat" evidence="5">
    <location>
        <begin position="203"/>
        <end position="263"/>
    </location>
</feature>
<dbReference type="Gene3D" id="1.20.58.770">
    <property type="match status" value="1"/>
</dbReference>
<evidence type="ECO:0000313" key="7">
    <source>
        <dbReference type="Proteomes" id="UP000186030"/>
    </source>
</evidence>
<comment type="caution">
    <text evidence="6">The sequence shown here is derived from an EMBL/GenBank/DDBJ whole genome shotgun (WGS) entry which is preliminary data.</text>
</comment>
<gene>
    <name evidence="6" type="ORF">BRO54_2034</name>
</gene>
<dbReference type="Gene3D" id="1.20.58.790">
    <property type="match status" value="1"/>
</dbReference>
<dbReference type="Gene3D" id="1.20.58.780">
    <property type="match status" value="1"/>
</dbReference>
<proteinExistence type="predicted"/>
<dbReference type="Gene3D" id="2.60.40.1220">
    <property type="match status" value="3"/>
</dbReference>
<evidence type="ECO:0000259" key="4">
    <source>
        <dbReference type="Pfam" id="PF18058"/>
    </source>
</evidence>
<evidence type="ECO:0008006" key="8">
    <source>
        <dbReference type="Google" id="ProtNLM"/>
    </source>
</evidence>